<protein>
    <recommendedName>
        <fullName evidence="1">Ribosomal RNA large subunit methyltransferase J</fullName>
        <ecNumber evidence="1">2.1.1.266</ecNumber>
    </recommendedName>
    <alternativeName>
        <fullName evidence="1">23S rRNA (adenine(2030)-N6)-methyltransferase</fullName>
    </alternativeName>
    <alternativeName>
        <fullName evidence="1">23S rRNA m6A2030 methyltransferase</fullName>
    </alternativeName>
</protein>
<dbReference type="InterPro" id="IPR029063">
    <property type="entry name" value="SAM-dependent_MTases_sf"/>
</dbReference>
<dbReference type="GO" id="GO:0003723">
    <property type="term" value="F:RNA binding"/>
    <property type="evidence" value="ECO:0007669"/>
    <property type="project" value="UniProtKB-UniRule"/>
</dbReference>
<feature type="site" description="Interaction with substrate rRNA" evidence="1">
    <location>
        <position position="45"/>
    </location>
</feature>
<dbReference type="SUPFAM" id="SSF53335">
    <property type="entry name" value="S-adenosyl-L-methionine-dependent methyltransferases"/>
    <property type="match status" value="1"/>
</dbReference>
<feature type="binding site" evidence="1">
    <location>
        <begin position="182"/>
        <end position="183"/>
    </location>
    <ligand>
        <name>S-adenosyl-L-methionine</name>
        <dbReference type="ChEBI" id="CHEBI:59789"/>
    </ligand>
</feature>
<keyword evidence="1 2" id="KW-0489">Methyltransferase</keyword>
<reference evidence="2 3" key="1">
    <citation type="submission" date="2015-09" db="EMBL/GenBank/DDBJ databases">
        <authorList>
            <consortium name="Swine Surveillance"/>
        </authorList>
    </citation>
    <scope>NUCLEOTIDE SEQUENCE [LARGE SCALE GENOMIC DNA]</scope>
    <source>
        <strain evidence="2 3">CECT 4357</strain>
    </source>
</reference>
<feature type="binding site" evidence="1">
    <location>
        <position position="203"/>
    </location>
    <ligand>
        <name>S-adenosyl-L-methionine</name>
        <dbReference type="ChEBI" id="CHEBI:59789"/>
    </ligand>
</feature>
<organism evidence="2 3">
    <name type="scientific">Thalassovita gelatinovora</name>
    <name type="common">Thalassobius gelatinovorus</name>
    <dbReference type="NCBI Taxonomy" id="53501"/>
    <lineage>
        <taxon>Bacteria</taxon>
        <taxon>Pseudomonadati</taxon>
        <taxon>Pseudomonadota</taxon>
        <taxon>Alphaproteobacteria</taxon>
        <taxon>Rhodobacterales</taxon>
        <taxon>Roseobacteraceae</taxon>
        <taxon>Thalassovita</taxon>
    </lineage>
</organism>
<dbReference type="Gene3D" id="3.40.50.150">
    <property type="entry name" value="Vaccinia Virus protein VP39"/>
    <property type="match status" value="1"/>
</dbReference>
<keyword evidence="3" id="KW-1185">Reference proteome</keyword>
<comment type="function">
    <text evidence="1">Specifically methylates the adenine in position 2030 of 23S rRNA.</text>
</comment>
<dbReference type="GO" id="GO:0070475">
    <property type="term" value="P:rRNA base methylation"/>
    <property type="evidence" value="ECO:0007669"/>
    <property type="project" value="UniProtKB-UniRule"/>
</dbReference>
<feature type="binding site" evidence="1">
    <location>
        <position position="158"/>
    </location>
    <ligand>
        <name>S-adenosyl-L-methionine</name>
        <dbReference type="ChEBI" id="CHEBI:59789"/>
    </ligand>
</feature>
<feature type="binding site" evidence="1">
    <location>
        <position position="60"/>
    </location>
    <ligand>
        <name>S-adenosyl-L-methionine</name>
        <dbReference type="ChEBI" id="CHEBI:59789"/>
    </ligand>
</feature>
<dbReference type="AlphaFoldDB" id="A0A0P1FCN6"/>
<name>A0A0P1FCN6_THAGE</name>
<dbReference type="Proteomes" id="UP000051587">
    <property type="component" value="Unassembled WGS sequence"/>
</dbReference>
<feature type="active site" description="Proton acceptor" evidence="1">
    <location>
        <position position="203"/>
    </location>
</feature>
<keyword evidence="1" id="KW-0949">S-adenosyl-L-methionine</keyword>
<dbReference type="EC" id="2.1.1.266" evidence="1"/>
<dbReference type="GO" id="GO:0005829">
    <property type="term" value="C:cytosol"/>
    <property type="evidence" value="ECO:0007669"/>
    <property type="project" value="TreeGrafter"/>
</dbReference>
<accession>A0A0P1FCN6</accession>
<feature type="binding site" evidence="1">
    <location>
        <position position="83"/>
    </location>
    <ligand>
        <name>S-adenosyl-L-methionine</name>
        <dbReference type="ChEBI" id="CHEBI:59789"/>
    </ligand>
</feature>
<dbReference type="STRING" id="53501.SAMN04488043_108118"/>
<proteinExistence type="inferred from homology"/>
<comment type="similarity">
    <text evidence="1">Belongs to the RlmJ family.</text>
</comment>
<evidence type="ECO:0000313" key="3">
    <source>
        <dbReference type="Proteomes" id="UP000051587"/>
    </source>
</evidence>
<comment type="subunit">
    <text evidence="1">Monomer.</text>
</comment>
<evidence type="ECO:0000256" key="1">
    <source>
        <dbReference type="HAMAP-Rule" id="MF_00934"/>
    </source>
</evidence>
<evidence type="ECO:0000313" key="2">
    <source>
        <dbReference type="EMBL" id="CUH65984.1"/>
    </source>
</evidence>
<feature type="binding site" evidence="1">
    <location>
        <position position="140"/>
    </location>
    <ligand>
        <name>S-adenosyl-L-methionine</name>
        <dbReference type="ChEBI" id="CHEBI:59789"/>
    </ligand>
</feature>
<dbReference type="InterPro" id="IPR007473">
    <property type="entry name" value="RlmJ"/>
</dbReference>
<dbReference type="PANTHER" id="PTHR37426:SF1">
    <property type="entry name" value="RIBOSOMAL RNA LARGE SUBUNIT METHYLTRANSFERASE J"/>
    <property type="match status" value="1"/>
</dbReference>
<dbReference type="GO" id="GO:0036307">
    <property type="term" value="F:23S rRNA (adenine(2030)-N(6))-methyltransferase activity"/>
    <property type="evidence" value="ECO:0007669"/>
    <property type="project" value="UniProtKB-UniRule"/>
</dbReference>
<keyword evidence="1 2" id="KW-0808">Transferase</keyword>
<gene>
    <name evidence="1 2" type="primary">rlmJ</name>
    <name evidence="2" type="ORF">TG4357_02169</name>
</gene>
<dbReference type="Pfam" id="PF04378">
    <property type="entry name" value="RsmJ"/>
    <property type="match status" value="1"/>
</dbReference>
<comment type="catalytic activity">
    <reaction evidence="1">
        <text>adenosine(2030) in 23S rRNA + S-adenosyl-L-methionine = N(6)-methyladenosine(2030) in 23S rRNA + S-adenosyl-L-homocysteine + H(+)</text>
        <dbReference type="Rhea" id="RHEA:43736"/>
        <dbReference type="Rhea" id="RHEA-COMP:10668"/>
        <dbReference type="Rhea" id="RHEA-COMP:10669"/>
        <dbReference type="ChEBI" id="CHEBI:15378"/>
        <dbReference type="ChEBI" id="CHEBI:57856"/>
        <dbReference type="ChEBI" id="CHEBI:59789"/>
        <dbReference type="ChEBI" id="CHEBI:74411"/>
        <dbReference type="ChEBI" id="CHEBI:74449"/>
        <dbReference type="EC" id="2.1.1.266"/>
    </reaction>
</comment>
<keyword evidence="1" id="KW-0694">RNA-binding</keyword>
<dbReference type="EMBL" id="CYSA01000019">
    <property type="protein sequence ID" value="CUH65984.1"/>
    <property type="molecule type" value="Genomic_DNA"/>
</dbReference>
<keyword evidence="1" id="KW-0698">rRNA processing</keyword>
<sequence>MEKGRSGVNQRLFAQPARKAGKGRLPWPDLTPYQQIKEGADMLSYQHIYHAGNLADVQKHALLARMLSYMTVKDKPLSYFETHAGRGLYALDAAEAVKTGEASAGIDAVEALGWFSQDHPYMAALTQVRAQYGGRSYPGSPVLAAQLLRPQDRMTLAELHPREFEALDRTMNGTGARCLKQDGFEMLLAATPPEPRRGLVLIDPSYELKSDYDMLPGFVAKLHRKWNVGVVALWYPILTSGAHQPMLQALEAKDLPGVLRHEVQFGPARPGHRMIGSGLYLINTPFGTSDEADRLSTLFAAL</sequence>
<dbReference type="PANTHER" id="PTHR37426">
    <property type="entry name" value="RIBOSOMAL RNA LARGE SUBUNIT METHYLTRANSFERASE J"/>
    <property type="match status" value="1"/>
</dbReference>
<dbReference type="HAMAP" id="MF_00934">
    <property type="entry name" value="23SrRNA_methyltr_J"/>
    <property type="match status" value="1"/>
</dbReference>